<proteinExistence type="inferred from homology"/>
<evidence type="ECO:0000256" key="1">
    <source>
        <dbReference type="ARBA" id="ARBA00005417"/>
    </source>
</evidence>
<evidence type="ECO:0000256" key="2">
    <source>
        <dbReference type="ARBA" id="ARBA00022448"/>
    </source>
</evidence>
<evidence type="ECO:0000256" key="4">
    <source>
        <dbReference type="ARBA" id="ARBA00022840"/>
    </source>
</evidence>
<dbReference type="Pfam" id="PF00005">
    <property type="entry name" value="ABC_tran"/>
    <property type="match status" value="1"/>
</dbReference>
<keyword evidence="3" id="KW-0547">Nucleotide-binding</keyword>
<dbReference type="STRING" id="630515.SAMN04489812_0227"/>
<dbReference type="Gene3D" id="3.40.50.300">
    <property type="entry name" value="P-loop containing nucleotide triphosphate hydrolases"/>
    <property type="match status" value="1"/>
</dbReference>
<dbReference type="PROSITE" id="PS00211">
    <property type="entry name" value="ABC_TRANSPORTER_1"/>
    <property type="match status" value="1"/>
</dbReference>
<dbReference type="InterPro" id="IPR003593">
    <property type="entry name" value="AAA+_ATPase"/>
</dbReference>
<dbReference type="Proteomes" id="UP000199103">
    <property type="component" value="Chromosome I"/>
</dbReference>
<dbReference type="SUPFAM" id="SSF52540">
    <property type="entry name" value="P-loop containing nucleoside triphosphate hydrolases"/>
    <property type="match status" value="1"/>
</dbReference>
<evidence type="ECO:0000313" key="6">
    <source>
        <dbReference type="EMBL" id="SDR89169.1"/>
    </source>
</evidence>
<evidence type="ECO:0000256" key="3">
    <source>
        <dbReference type="ARBA" id="ARBA00022741"/>
    </source>
</evidence>
<evidence type="ECO:0000259" key="5">
    <source>
        <dbReference type="PROSITE" id="PS50893"/>
    </source>
</evidence>
<reference evidence="6 7" key="1">
    <citation type="submission" date="2016-10" db="EMBL/GenBank/DDBJ databases">
        <authorList>
            <person name="de Groot N.N."/>
        </authorList>
    </citation>
    <scope>NUCLEOTIDE SEQUENCE [LARGE SCALE GENOMIC DNA]</scope>
    <source>
        <strain evidence="6 7">DSM 21800</strain>
    </source>
</reference>
<gene>
    <name evidence="6" type="ORF">SAMN04489812_0227</name>
</gene>
<organism evidence="6 7">
    <name type="scientific">Microlunatus soli</name>
    <dbReference type="NCBI Taxonomy" id="630515"/>
    <lineage>
        <taxon>Bacteria</taxon>
        <taxon>Bacillati</taxon>
        <taxon>Actinomycetota</taxon>
        <taxon>Actinomycetes</taxon>
        <taxon>Propionibacteriales</taxon>
        <taxon>Propionibacteriaceae</taxon>
        <taxon>Microlunatus</taxon>
    </lineage>
</organism>
<feature type="domain" description="ABC transporter" evidence="5">
    <location>
        <begin position="21"/>
        <end position="247"/>
    </location>
</feature>
<name>A0A1H1MTC0_9ACTN</name>
<dbReference type="AlphaFoldDB" id="A0A1H1MTC0"/>
<accession>A0A1H1MTC0</accession>
<keyword evidence="2" id="KW-0813">Transport</keyword>
<comment type="similarity">
    <text evidence="1">Belongs to the ABC transporter superfamily.</text>
</comment>
<dbReference type="PANTHER" id="PTHR43335:SF4">
    <property type="entry name" value="ABC TRANSPORTER, ATP-BINDING PROTEIN"/>
    <property type="match status" value="1"/>
</dbReference>
<dbReference type="EMBL" id="LT629772">
    <property type="protein sequence ID" value="SDR89169.1"/>
    <property type="molecule type" value="Genomic_DNA"/>
</dbReference>
<dbReference type="SMART" id="SM00382">
    <property type="entry name" value="AAA"/>
    <property type="match status" value="1"/>
</dbReference>
<sequence>MLPAVGSMCRTGRLGWTMTMINFDQLCKSYGGRRVVDELTLSVSAGTVTGFLGPNGAGKSTALRILLGMSAPDAGTATVADRRYQSLGSPGLLVGALLDADAFHPGRTGRESLRLSCLTMGLPMRRVDEVLDLVGLTRAESRRRVRSYSLGMRQRLGLANALLGDPAVLILDEPANGLDPQGQRWLGELLRERAGQGCTVLLSSHQLAEVERIADRLAIIADGRLVAHGRPAELRASHGDITDFYFAVTSGLDRAA</sequence>
<keyword evidence="4 6" id="KW-0067">ATP-binding</keyword>
<protein>
    <submittedName>
        <fullName evidence="6">ABC-2 type transport system ATP-binding protein</fullName>
    </submittedName>
</protein>
<dbReference type="InterPro" id="IPR027417">
    <property type="entry name" value="P-loop_NTPase"/>
</dbReference>
<dbReference type="GO" id="GO:0005524">
    <property type="term" value="F:ATP binding"/>
    <property type="evidence" value="ECO:0007669"/>
    <property type="project" value="UniProtKB-KW"/>
</dbReference>
<dbReference type="GO" id="GO:0016887">
    <property type="term" value="F:ATP hydrolysis activity"/>
    <property type="evidence" value="ECO:0007669"/>
    <property type="project" value="InterPro"/>
</dbReference>
<dbReference type="InterPro" id="IPR003439">
    <property type="entry name" value="ABC_transporter-like_ATP-bd"/>
</dbReference>
<dbReference type="InterPro" id="IPR017871">
    <property type="entry name" value="ABC_transporter-like_CS"/>
</dbReference>
<dbReference type="PROSITE" id="PS50893">
    <property type="entry name" value="ABC_TRANSPORTER_2"/>
    <property type="match status" value="1"/>
</dbReference>
<keyword evidence="7" id="KW-1185">Reference proteome</keyword>
<dbReference type="PANTHER" id="PTHR43335">
    <property type="entry name" value="ABC TRANSPORTER, ATP-BINDING PROTEIN"/>
    <property type="match status" value="1"/>
</dbReference>
<evidence type="ECO:0000313" key="7">
    <source>
        <dbReference type="Proteomes" id="UP000199103"/>
    </source>
</evidence>